<protein>
    <submittedName>
        <fullName evidence="1">Uncharacterized protein</fullName>
    </submittedName>
</protein>
<sequence>SFKKAELFDFIVLGYFNISKNRLEEFEKYFYAGFRFLKDWLDDIGIDLNSEVEIYCQFWDDLVGKVEL</sequence>
<proteinExistence type="predicted"/>
<organism evidence="1">
    <name type="scientific">marine sediment metagenome</name>
    <dbReference type="NCBI Taxonomy" id="412755"/>
    <lineage>
        <taxon>unclassified sequences</taxon>
        <taxon>metagenomes</taxon>
        <taxon>ecological metagenomes</taxon>
    </lineage>
</organism>
<reference evidence="1" key="1">
    <citation type="journal article" date="2014" name="Front. Microbiol.">
        <title>High frequency of phylogenetically diverse reductive dehalogenase-homologous genes in deep subseafloor sedimentary metagenomes.</title>
        <authorList>
            <person name="Kawai M."/>
            <person name="Futagami T."/>
            <person name="Toyoda A."/>
            <person name="Takaki Y."/>
            <person name="Nishi S."/>
            <person name="Hori S."/>
            <person name="Arai W."/>
            <person name="Tsubouchi T."/>
            <person name="Morono Y."/>
            <person name="Uchiyama I."/>
            <person name="Ito T."/>
            <person name="Fujiyama A."/>
            <person name="Inagaki F."/>
            <person name="Takami H."/>
        </authorList>
    </citation>
    <scope>NUCLEOTIDE SEQUENCE</scope>
    <source>
        <strain evidence="1">Expedition CK06-06</strain>
    </source>
</reference>
<accession>X0T0C0</accession>
<gene>
    <name evidence="1" type="ORF">S01H1_11627</name>
</gene>
<name>X0T0C0_9ZZZZ</name>
<dbReference type="AlphaFoldDB" id="X0T0C0"/>
<feature type="non-terminal residue" evidence="1">
    <location>
        <position position="1"/>
    </location>
</feature>
<evidence type="ECO:0000313" key="1">
    <source>
        <dbReference type="EMBL" id="GAF80836.1"/>
    </source>
</evidence>
<comment type="caution">
    <text evidence="1">The sequence shown here is derived from an EMBL/GenBank/DDBJ whole genome shotgun (WGS) entry which is preliminary data.</text>
</comment>
<dbReference type="EMBL" id="BARS01005930">
    <property type="protein sequence ID" value="GAF80836.1"/>
    <property type="molecule type" value="Genomic_DNA"/>
</dbReference>